<reference evidence="1 2" key="1">
    <citation type="submission" date="2018-09" db="EMBL/GenBank/DDBJ databases">
        <title>A clostridial neurotoxin that targets Anopheles mosquitoes.</title>
        <authorList>
            <person name="Contreras E."/>
            <person name="Masuyer G."/>
            <person name="Qureshi N."/>
            <person name="Chawla S."/>
            <person name="Lim H.L."/>
            <person name="Chen J."/>
            <person name="Stenmark P."/>
            <person name="Gill S."/>
        </authorList>
    </citation>
    <scope>NUCLEOTIDE SEQUENCE [LARGE SCALE GENOMIC DNA]</scope>
    <source>
        <strain evidence="1 2">Cbm</strain>
    </source>
</reference>
<proteinExistence type="predicted"/>
<organism evidence="1 2">
    <name type="scientific">Paraclostridium bifermentans</name>
    <name type="common">Clostridium bifermentans</name>
    <dbReference type="NCBI Taxonomy" id="1490"/>
    <lineage>
        <taxon>Bacteria</taxon>
        <taxon>Bacillati</taxon>
        <taxon>Bacillota</taxon>
        <taxon>Clostridia</taxon>
        <taxon>Peptostreptococcales</taxon>
        <taxon>Peptostreptococcaceae</taxon>
        <taxon>Paraclostridium</taxon>
    </lineage>
</organism>
<evidence type="ECO:0000313" key="2">
    <source>
        <dbReference type="Proteomes" id="UP000326961"/>
    </source>
</evidence>
<name>A0A5P3XDH8_PARBF</name>
<gene>
    <name evidence="1" type="ORF">D4A35_04380</name>
</gene>
<dbReference type="Proteomes" id="UP000326961">
    <property type="component" value="Chromosome"/>
</dbReference>
<evidence type="ECO:0000313" key="1">
    <source>
        <dbReference type="EMBL" id="QEZ68215.1"/>
    </source>
</evidence>
<accession>A0A5P3XDH8</accession>
<protein>
    <submittedName>
        <fullName evidence="1">DUF4829 domain-containing protein</fullName>
    </submittedName>
</protein>
<dbReference type="EMBL" id="CP032452">
    <property type="protein sequence ID" value="QEZ68215.1"/>
    <property type="molecule type" value="Genomic_DNA"/>
</dbReference>
<dbReference type="AlphaFoldDB" id="A0A5P3XDH8"/>
<sequence>MRFKKGKSIMKKVAMYLIMILVAFISVGCNQNDKYTNLKVDIGESINFSDEEINKAVDCLKSNFDFEACTLTKIYYDEKKSNNAAKDYLQFGKGLENKIKAENVIVLFSDFDVDGSGKNPVLEPNSTYTDYNWVLTRDDKSKNWKIVEWGY</sequence>
<dbReference type="PROSITE" id="PS51257">
    <property type="entry name" value="PROKAR_LIPOPROTEIN"/>
    <property type="match status" value="1"/>
</dbReference>